<keyword evidence="3" id="KW-1185">Reference proteome</keyword>
<dbReference type="OrthoDB" id="5319261at2759"/>
<dbReference type="InterPro" id="IPR017451">
    <property type="entry name" value="F-box-assoc_interact_dom"/>
</dbReference>
<evidence type="ECO:0000313" key="2">
    <source>
        <dbReference type="EMBL" id="PWA73816.1"/>
    </source>
</evidence>
<proteinExistence type="predicted"/>
<reference evidence="2 3" key="1">
    <citation type="journal article" date="2018" name="Mol. Plant">
        <title>The genome of Artemisia annua provides insight into the evolution of Asteraceae family and artemisinin biosynthesis.</title>
        <authorList>
            <person name="Shen Q."/>
            <person name="Zhang L."/>
            <person name="Liao Z."/>
            <person name="Wang S."/>
            <person name="Yan T."/>
            <person name="Shi P."/>
            <person name="Liu M."/>
            <person name="Fu X."/>
            <person name="Pan Q."/>
            <person name="Wang Y."/>
            <person name="Lv Z."/>
            <person name="Lu X."/>
            <person name="Zhang F."/>
            <person name="Jiang W."/>
            <person name="Ma Y."/>
            <person name="Chen M."/>
            <person name="Hao X."/>
            <person name="Li L."/>
            <person name="Tang Y."/>
            <person name="Lv G."/>
            <person name="Zhou Y."/>
            <person name="Sun X."/>
            <person name="Brodelius P.E."/>
            <person name="Rose J.K.C."/>
            <person name="Tang K."/>
        </authorList>
    </citation>
    <scope>NUCLEOTIDE SEQUENCE [LARGE SCALE GENOMIC DNA]</scope>
    <source>
        <strain evidence="3">cv. Huhao1</strain>
        <tissue evidence="2">Leaf</tissue>
    </source>
</reference>
<dbReference type="PANTHER" id="PTHR31111:SF136">
    <property type="entry name" value="F-BOX ASSOCIATED DOMAIN-CONTAINING PROTEIN"/>
    <property type="match status" value="1"/>
</dbReference>
<evidence type="ECO:0000259" key="1">
    <source>
        <dbReference type="Pfam" id="PF08268"/>
    </source>
</evidence>
<dbReference type="Proteomes" id="UP000245207">
    <property type="component" value="Unassembled WGS sequence"/>
</dbReference>
<name>A0A2U1NK15_ARTAN</name>
<dbReference type="Pfam" id="PF08268">
    <property type="entry name" value="FBA_3"/>
    <property type="match status" value="1"/>
</dbReference>
<accession>A0A2U1NK15</accession>
<evidence type="ECO:0000313" key="3">
    <source>
        <dbReference type="Proteomes" id="UP000245207"/>
    </source>
</evidence>
<gene>
    <name evidence="2" type="ORF">CTI12_AA258060</name>
</gene>
<dbReference type="NCBIfam" id="TIGR01640">
    <property type="entry name" value="F_box_assoc_1"/>
    <property type="match status" value="1"/>
</dbReference>
<comment type="caution">
    <text evidence="2">The sequence shown here is derived from an EMBL/GenBank/DDBJ whole genome shotgun (WGS) entry which is preliminary data.</text>
</comment>
<organism evidence="2 3">
    <name type="scientific">Artemisia annua</name>
    <name type="common">Sweet wormwood</name>
    <dbReference type="NCBI Taxonomy" id="35608"/>
    <lineage>
        <taxon>Eukaryota</taxon>
        <taxon>Viridiplantae</taxon>
        <taxon>Streptophyta</taxon>
        <taxon>Embryophyta</taxon>
        <taxon>Tracheophyta</taxon>
        <taxon>Spermatophyta</taxon>
        <taxon>Magnoliopsida</taxon>
        <taxon>eudicotyledons</taxon>
        <taxon>Gunneridae</taxon>
        <taxon>Pentapetalae</taxon>
        <taxon>asterids</taxon>
        <taxon>campanulids</taxon>
        <taxon>Asterales</taxon>
        <taxon>Asteraceae</taxon>
        <taxon>Asteroideae</taxon>
        <taxon>Anthemideae</taxon>
        <taxon>Artemisiinae</taxon>
        <taxon>Artemisia</taxon>
    </lineage>
</organism>
<feature type="domain" description="F-box associated beta-propeller type 3" evidence="1">
    <location>
        <begin position="18"/>
        <end position="186"/>
    </location>
</feature>
<sequence length="257" mass="29765">MPPWLDGPYYLNEESRGLGFDVSTNTFKMVCVFSRREFSKSETISKDLRTMVHVLGKDSSWREIPQVPPYPTSGDGIFAQGCLYWFRQSNSREELICFDVRNEEFTLICPPKRRCDYFSSVSGDQLVDLLGEVGYAIFYSDDIIEVRVLKKKQWVKHCHFSKRPLPRFSLIKVLGRWNKDGDILIETGYGVKKLFVYSLKNQLLEEINVVGQKCGFGTYIYMYPASSMFSIRGVNKNAHSIKTDLKQLDKRFQSLNL</sequence>
<dbReference type="AlphaFoldDB" id="A0A2U1NK15"/>
<dbReference type="InterPro" id="IPR013187">
    <property type="entry name" value="F-box-assoc_dom_typ3"/>
</dbReference>
<dbReference type="PANTHER" id="PTHR31111">
    <property type="entry name" value="BNAA05G37150D PROTEIN-RELATED"/>
    <property type="match status" value="1"/>
</dbReference>
<protein>
    <submittedName>
        <fullName evidence="2">F-box domain-containing protein</fullName>
    </submittedName>
</protein>
<dbReference type="EMBL" id="PKPP01002670">
    <property type="protein sequence ID" value="PWA73816.1"/>
    <property type="molecule type" value="Genomic_DNA"/>
</dbReference>